<dbReference type="PANTHER" id="PTHR38467:SF1">
    <property type="entry name" value="CONJUGATIVE TRANSFER: ASSEMBLY"/>
    <property type="match status" value="1"/>
</dbReference>
<name>A0AAE4G7R1_9BURK</name>
<evidence type="ECO:0000313" key="2">
    <source>
        <dbReference type="EMBL" id="MDT0337388.1"/>
    </source>
</evidence>
<dbReference type="NCBIfam" id="TIGR02746">
    <property type="entry name" value="TraC-F-type"/>
    <property type="match status" value="1"/>
</dbReference>
<comment type="caution">
    <text evidence="2">The sequence shown here is derived from an EMBL/GenBank/DDBJ whole genome shotgun (WGS) entry which is preliminary data.</text>
</comment>
<proteinExistence type="predicted"/>
<dbReference type="InterPro" id="IPR043964">
    <property type="entry name" value="P-loop_TraG"/>
</dbReference>
<dbReference type="Pfam" id="PF19044">
    <property type="entry name" value="P-loop_TraG"/>
    <property type="match status" value="2"/>
</dbReference>
<feature type="domain" description="TraG P-loop" evidence="1">
    <location>
        <begin position="443"/>
        <end position="566"/>
    </location>
</feature>
<sequence>MLGLTLQSSTAGGLTSSRQNLPHSKIWVQAYDIDNGLFLASDKKEHYLGAAFVSLPLTGATAATIEQVKSALSAPFPPGTFVQIGLLSNPDIENTLGRYLNKKRSCQDEVLRELAQDHVDLFRRGIDDPIIRLNAIKTNFKRVIVTLKLPVQRPLPTLEDLKVAKEAVEKLQEALKAAGIHSTQLDASNYLRMIRRIADPWAAPDNVWDQDIPIAEQVFPRGSSVNFSDPATIAFNGDERGENATHYVKVLSVKRFPKKASLAIMNHVVGEPAGNNNQMTDPYYMVLTLHYPDQVKKIDSVRGKSSYINHQCFGPTAKMIPTLGYKKAGIDVLVHEIEGKSAVVVEANFSIFLFAKQKQQLNKLSAGLEAYYTSLGLEMKEDRRILEALWNNFLPLNTTTEGTKNLFRFHTLGVRHAVQFLPVIGEWTGSMSSGSLMLLTRRGEPATFDIYDSATNYNGIVFAEPGAGKSFLTQKIVSDYLAEGAKVWAIDAGRSYYKLCKATKGTFIEFQPESKIILNPFTFVENLDDDMDIIKTMIAKMAAPETALSDYEMSLLENAISGTFSAEGKGSTVAKVASFLREQPQPEAQRLATQLFSFSQGQYSHWFEGTSNLNMDNDFVVLELAELKGRKALQQVVLLQLMARINYEMFLTRGRKKILIIDEAWELLDDPIMGKAIEAMYRKARKEQGAVIIVTQSIADLYRSSNAVAIASNSAWQFILQQNHEAIDAAIADGQFKIDSYGASMLKTVHTNPGQYSEVMVKRGQNWGIFRLAVSRFTQVMYSTKDNERDDIFNAIDRGESVVDAVRSFISVEQQQKTGLPAAANERISTLAA</sequence>
<dbReference type="Gene3D" id="3.40.50.300">
    <property type="entry name" value="P-loop containing nucleotide triphosphate hydrolases"/>
    <property type="match status" value="1"/>
</dbReference>
<dbReference type="InterPro" id="IPR053155">
    <property type="entry name" value="F-pilin_assembly_TraC"/>
</dbReference>
<protein>
    <submittedName>
        <fullName evidence="2">Type IV secretion system protein TraC</fullName>
    </submittedName>
</protein>
<dbReference type="RefSeq" id="WP_284076857.1">
    <property type="nucleotide sequence ID" value="NZ_JAVLSM010000007.1"/>
</dbReference>
<reference evidence="2" key="1">
    <citation type="submission" date="2023-02" db="EMBL/GenBank/DDBJ databases">
        <title>Description of Herbaspirillum huttiense subsp. nephrolepsisexaltata and Herbaspirillum huttiense subsp. lycopersicon.</title>
        <authorList>
            <person name="Poudel M."/>
            <person name="Sharma A."/>
            <person name="Goss E."/>
            <person name="Tapia J.H."/>
            <person name="Harmon C.M."/>
            <person name="Jones J.B."/>
        </authorList>
    </citation>
    <scope>NUCLEOTIDE SEQUENCE</scope>
    <source>
        <strain evidence="2">NC40101</strain>
    </source>
</reference>
<organism evidence="2">
    <name type="scientific">Herbaspirillum huttiense subsp. nephrolepidis</name>
    <dbReference type="NCBI Taxonomy" id="3075126"/>
    <lineage>
        <taxon>Bacteria</taxon>
        <taxon>Pseudomonadati</taxon>
        <taxon>Pseudomonadota</taxon>
        <taxon>Betaproteobacteria</taxon>
        <taxon>Burkholderiales</taxon>
        <taxon>Oxalobacteraceae</taxon>
        <taxon>Herbaspirillum</taxon>
    </lineage>
</organism>
<dbReference type="Pfam" id="PF11130">
    <property type="entry name" value="TraC_F_IV"/>
    <property type="match status" value="1"/>
</dbReference>
<dbReference type="AlphaFoldDB" id="A0AAE4G7R1"/>
<dbReference type="InterPro" id="IPR025955">
    <property type="entry name" value="TraC/Conjuga_ATPase"/>
</dbReference>
<dbReference type="EMBL" id="JAVRAA010000005">
    <property type="protein sequence ID" value="MDT0337388.1"/>
    <property type="molecule type" value="Genomic_DNA"/>
</dbReference>
<gene>
    <name evidence="2" type="primary">traC</name>
    <name evidence="2" type="ORF">RJN63_11160</name>
</gene>
<dbReference type="PANTHER" id="PTHR38467">
    <property type="match status" value="1"/>
</dbReference>
<evidence type="ECO:0000259" key="1">
    <source>
        <dbReference type="Pfam" id="PF19044"/>
    </source>
</evidence>
<accession>A0AAE4G7R1</accession>
<dbReference type="Gene3D" id="1.10.8.730">
    <property type="match status" value="1"/>
</dbReference>
<dbReference type="SUPFAM" id="SSF52540">
    <property type="entry name" value="P-loop containing nucleoside triphosphate hydrolases"/>
    <property type="match status" value="1"/>
</dbReference>
<dbReference type="InterPro" id="IPR027417">
    <property type="entry name" value="P-loop_NTPase"/>
</dbReference>
<dbReference type="InterPro" id="IPR014117">
    <property type="entry name" value="TraC-F-type"/>
</dbReference>
<feature type="domain" description="TraG P-loop" evidence="1">
    <location>
        <begin position="598"/>
        <end position="809"/>
    </location>
</feature>